<evidence type="ECO:0000256" key="1">
    <source>
        <dbReference type="SAM" id="MobiDB-lite"/>
    </source>
</evidence>
<feature type="region of interest" description="Disordered" evidence="1">
    <location>
        <begin position="110"/>
        <end position="213"/>
    </location>
</feature>
<feature type="non-terminal residue" evidence="2">
    <location>
        <position position="213"/>
    </location>
</feature>
<dbReference type="Pfam" id="PF18953">
    <property type="entry name" value="SAP_new25"/>
    <property type="match status" value="1"/>
</dbReference>
<reference evidence="2 3" key="1">
    <citation type="submission" date="2019-03" db="EMBL/GenBank/DDBJ databases">
        <title>Single cell metagenomics reveals metabolic interactions within the superorganism composed of flagellate Streblomastix strix and complex community of Bacteroidetes bacteria on its surface.</title>
        <authorList>
            <person name="Treitli S.C."/>
            <person name="Kolisko M."/>
            <person name="Husnik F."/>
            <person name="Keeling P."/>
            <person name="Hampl V."/>
        </authorList>
    </citation>
    <scope>NUCLEOTIDE SEQUENCE [LARGE SCALE GENOMIC DNA]</scope>
    <source>
        <strain evidence="2">ST1C</strain>
    </source>
</reference>
<dbReference type="AlphaFoldDB" id="A0A5J4TSQ0"/>
<protein>
    <submittedName>
        <fullName evidence="2">Uncharacterized protein</fullName>
    </submittedName>
</protein>
<proteinExistence type="predicted"/>
<evidence type="ECO:0000313" key="3">
    <source>
        <dbReference type="Proteomes" id="UP000324800"/>
    </source>
</evidence>
<feature type="compositionally biased region" description="Basic residues" evidence="1">
    <location>
        <begin position="181"/>
        <end position="190"/>
    </location>
</feature>
<feature type="compositionally biased region" description="Acidic residues" evidence="1">
    <location>
        <begin position="165"/>
        <end position="177"/>
    </location>
</feature>
<dbReference type="EMBL" id="SNRW01025676">
    <property type="protein sequence ID" value="KAA6361354.1"/>
    <property type="molecule type" value="Genomic_DNA"/>
</dbReference>
<comment type="caution">
    <text evidence="2">The sequence shown here is derived from an EMBL/GenBank/DDBJ whole genome shotgun (WGS) entry which is preliminary data.</text>
</comment>
<organism evidence="2 3">
    <name type="scientific">Streblomastix strix</name>
    <dbReference type="NCBI Taxonomy" id="222440"/>
    <lineage>
        <taxon>Eukaryota</taxon>
        <taxon>Metamonada</taxon>
        <taxon>Preaxostyla</taxon>
        <taxon>Oxymonadida</taxon>
        <taxon>Streblomastigidae</taxon>
        <taxon>Streblomastix</taxon>
    </lineage>
</organism>
<name>A0A5J4TSQ0_9EUKA</name>
<accession>A0A5J4TSQ0</accession>
<evidence type="ECO:0000313" key="2">
    <source>
        <dbReference type="EMBL" id="KAA6361354.1"/>
    </source>
</evidence>
<sequence length="213" mass="25069">MSEDAGGTGLTLKDIEEIKDNIEDPEQKQARELLAKAFFGEDGHAKKLLLKFNGYQKGSNFEKSATEGLQKLSRSDMHLICKLLHLVLKGNKDEITERIMTFLQKPFEPEKKARKRTHKEAFSEDEKEKEDKPAKKMRLEDSDDEEKKSEKKIIKKKKPQKKEEEEKEEDEEEEDEQKETKTRRKSTKKKKDPEAPKKPLQSFFIYQEENRKK</sequence>
<dbReference type="OrthoDB" id="10248551at2759"/>
<dbReference type="Proteomes" id="UP000324800">
    <property type="component" value="Unassembled WGS sequence"/>
</dbReference>
<gene>
    <name evidence="2" type="ORF">EZS28_043119</name>
</gene>
<feature type="compositionally biased region" description="Basic and acidic residues" evidence="1">
    <location>
        <begin position="119"/>
        <end position="152"/>
    </location>
</feature>